<name>A0A8H3FMS1_9LECA</name>
<dbReference type="AlphaFoldDB" id="A0A8H3FMS1"/>
<dbReference type="EMBL" id="CAJPDR010000228">
    <property type="protein sequence ID" value="CAF9927468.1"/>
    <property type="molecule type" value="Genomic_DNA"/>
</dbReference>
<evidence type="ECO:0000313" key="3">
    <source>
        <dbReference type="Proteomes" id="UP000664203"/>
    </source>
</evidence>
<gene>
    <name evidence="2" type="ORF">ALECFALPRED_003716</name>
</gene>
<protein>
    <submittedName>
        <fullName evidence="2">Uncharacterized protein</fullName>
    </submittedName>
</protein>
<dbReference type="Proteomes" id="UP000664203">
    <property type="component" value="Unassembled WGS sequence"/>
</dbReference>
<evidence type="ECO:0000313" key="2">
    <source>
        <dbReference type="EMBL" id="CAF9927468.1"/>
    </source>
</evidence>
<organism evidence="2 3">
    <name type="scientific">Alectoria fallacina</name>
    <dbReference type="NCBI Taxonomy" id="1903189"/>
    <lineage>
        <taxon>Eukaryota</taxon>
        <taxon>Fungi</taxon>
        <taxon>Dikarya</taxon>
        <taxon>Ascomycota</taxon>
        <taxon>Pezizomycotina</taxon>
        <taxon>Lecanoromycetes</taxon>
        <taxon>OSLEUM clade</taxon>
        <taxon>Lecanoromycetidae</taxon>
        <taxon>Lecanorales</taxon>
        <taxon>Lecanorineae</taxon>
        <taxon>Parmeliaceae</taxon>
        <taxon>Alectoria</taxon>
    </lineage>
</organism>
<comment type="caution">
    <text evidence="2">The sequence shown here is derived from an EMBL/GenBank/DDBJ whole genome shotgun (WGS) entry which is preliminary data.</text>
</comment>
<accession>A0A8H3FMS1</accession>
<sequence length="101" mass="10325">MAEKPALMACYQSFARALRALRLHSGSSTQFHESISQASCAVRTRAQGRHPGMGYGLRRAMMPSASETPVDDGSASSALGGAAVDDGGASGASGMDCESTD</sequence>
<feature type="region of interest" description="Disordered" evidence="1">
    <location>
        <begin position="63"/>
        <end position="101"/>
    </location>
</feature>
<keyword evidence="3" id="KW-1185">Reference proteome</keyword>
<feature type="compositionally biased region" description="Low complexity" evidence="1">
    <location>
        <begin position="71"/>
        <end position="101"/>
    </location>
</feature>
<evidence type="ECO:0000256" key="1">
    <source>
        <dbReference type="SAM" id="MobiDB-lite"/>
    </source>
</evidence>
<reference evidence="2" key="1">
    <citation type="submission" date="2021-03" db="EMBL/GenBank/DDBJ databases">
        <authorList>
            <person name="Tagirdzhanova G."/>
        </authorList>
    </citation>
    <scope>NUCLEOTIDE SEQUENCE</scope>
</reference>
<proteinExistence type="predicted"/>